<dbReference type="EC" id="3.1.3.9" evidence="4"/>
<dbReference type="KEGG" id="char:105909519"/>
<evidence type="ECO:0000256" key="10">
    <source>
        <dbReference type="ARBA" id="ARBA00023136"/>
    </source>
</evidence>
<protein>
    <recommendedName>
        <fullName evidence="4">glucose-6-phosphatase</fullName>
        <ecNumber evidence="4">3.1.3.9</ecNumber>
    </recommendedName>
</protein>
<feature type="transmembrane region" description="Helical" evidence="11">
    <location>
        <begin position="170"/>
        <end position="197"/>
    </location>
</feature>
<dbReference type="GO" id="GO:0006094">
    <property type="term" value="P:gluconeogenesis"/>
    <property type="evidence" value="ECO:0007669"/>
    <property type="project" value="UniProtKB-KW"/>
</dbReference>
<feature type="domain" description="Phosphatidic acid phosphatase type 2/haloperoxidase" evidence="12">
    <location>
        <begin position="9"/>
        <end position="57"/>
    </location>
</feature>
<organism evidence="13 14">
    <name type="scientific">Clupea harengus</name>
    <name type="common">Atlantic herring</name>
    <dbReference type="NCBI Taxonomy" id="7950"/>
    <lineage>
        <taxon>Eukaryota</taxon>
        <taxon>Metazoa</taxon>
        <taxon>Chordata</taxon>
        <taxon>Craniata</taxon>
        <taxon>Vertebrata</taxon>
        <taxon>Euteleostomi</taxon>
        <taxon>Actinopterygii</taxon>
        <taxon>Neopterygii</taxon>
        <taxon>Teleostei</taxon>
        <taxon>Clupei</taxon>
        <taxon>Clupeiformes</taxon>
        <taxon>Clupeoidei</taxon>
        <taxon>Clupeidae</taxon>
        <taxon>Clupea</taxon>
    </lineage>
</organism>
<evidence type="ECO:0000256" key="3">
    <source>
        <dbReference type="ARBA" id="ARBA00009266"/>
    </source>
</evidence>
<dbReference type="GeneID" id="105909519"/>
<evidence type="ECO:0000256" key="2">
    <source>
        <dbReference type="ARBA" id="ARBA00004742"/>
    </source>
</evidence>
<dbReference type="Proteomes" id="UP000515152">
    <property type="component" value="Chromosome 23"/>
</dbReference>
<evidence type="ECO:0000256" key="8">
    <source>
        <dbReference type="ARBA" id="ARBA00022824"/>
    </source>
</evidence>
<name>A0A6P8EWA0_CLUHA</name>
<dbReference type="InterPro" id="IPR000326">
    <property type="entry name" value="PAP2/HPO"/>
</dbReference>
<evidence type="ECO:0000259" key="12">
    <source>
        <dbReference type="Pfam" id="PF01569"/>
    </source>
</evidence>
<evidence type="ECO:0000313" key="14">
    <source>
        <dbReference type="RefSeq" id="XP_031416554.1"/>
    </source>
</evidence>
<comment type="similarity">
    <text evidence="3">Belongs to the glucose-6-phosphatase family.</text>
</comment>
<proteinExistence type="inferred from homology"/>
<dbReference type="OrthoDB" id="6416209at2759"/>
<evidence type="ECO:0000256" key="5">
    <source>
        <dbReference type="ARBA" id="ARBA00022432"/>
    </source>
</evidence>
<keyword evidence="6 11" id="KW-0812">Transmembrane</keyword>
<dbReference type="AlphaFoldDB" id="A0A6P8EWA0"/>
<dbReference type="Pfam" id="PF01569">
    <property type="entry name" value="PAP2"/>
    <property type="match status" value="1"/>
</dbReference>
<keyword evidence="10 11" id="KW-0472">Membrane</keyword>
<gene>
    <name evidence="14" type="primary">g6pc3</name>
</gene>
<feature type="transmembrane region" description="Helical" evidence="11">
    <location>
        <begin position="12"/>
        <end position="29"/>
    </location>
</feature>
<evidence type="ECO:0000256" key="4">
    <source>
        <dbReference type="ARBA" id="ARBA00012634"/>
    </source>
</evidence>
<evidence type="ECO:0000256" key="11">
    <source>
        <dbReference type="SAM" id="Phobius"/>
    </source>
</evidence>
<evidence type="ECO:0000256" key="7">
    <source>
        <dbReference type="ARBA" id="ARBA00022801"/>
    </source>
</evidence>
<evidence type="ECO:0000313" key="13">
    <source>
        <dbReference type="Proteomes" id="UP000515152"/>
    </source>
</evidence>
<comment type="subcellular location">
    <subcellularLocation>
        <location evidence="1">Endoplasmic reticulum membrane</location>
        <topology evidence="1">Multi-pass membrane protein</topology>
    </subcellularLocation>
</comment>
<keyword evidence="5" id="KW-0312">Gluconeogenesis</keyword>
<keyword evidence="13" id="KW-1185">Reference proteome</keyword>
<evidence type="ECO:0000256" key="6">
    <source>
        <dbReference type="ARBA" id="ARBA00022692"/>
    </source>
</evidence>
<feature type="transmembrane region" description="Helical" evidence="11">
    <location>
        <begin position="35"/>
        <end position="51"/>
    </location>
</feature>
<accession>A0A6P8EWA0</accession>
<dbReference type="InterPro" id="IPR036938">
    <property type="entry name" value="PAP2/HPO_sf"/>
</dbReference>
<sequence>LTLSKLAAAVPYLFYSLVLVAVGLSRIFILAHFPHQVIGGLLAGVLLGVYLSRSVPESHSLLFFLRISAGLLVGTLVFHTALEKMGIPLSWSVALAKKWCSHPEWVRLDTNPFSSLMRACGALIGLGLAQSWKPGGWSLPWAPRALCLALSAMTLHHINRFSLPGAYPVVFYALFFIKYTIVPQVVMLFIPGLVHFLTAKAKKD</sequence>
<reference evidence="14" key="1">
    <citation type="submission" date="2025-08" db="UniProtKB">
        <authorList>
            <consortium name="RefSeq"/>
        </authorList>
    </citation>
    <scope>IDENTIFICATION</scope>
</reference>
<keyword evidence="7" id="KW-0378">Hydrolase</keyword>
<dbReference type="GO" id="GO:0004346">
    <property type="term" value="F:glucose-6-phosphatase activity"/>
    <property type="evidence" value="ECO:0007669"/>
    <property type="project" value="UniProtKB-EC"/>
</dbReference>
<dbReference type="CTD" id="92579"/>
<dbReference type="SUPFAM" id="SSF48317">
    <property type="entry name" value="Acid phosphatase/Vanadium-dependent haloperoxidase"/>
    <property type="match status" value="1"/>
</dbReference>
<dbReference type="GO" id="GO:0005789">
    <property type="term" value="C:endoplasmic reticulum membrane"/>
    <property type="evidence" value="ECO:0007669"/>
    <property type="project" value="UniProtKB-SubCell"/>
</dbReference>
<evidence type="ECO:0000256" key="1">
    <source>
        <dbReference type="ARBA" id="ARBA00004477"/>
    </source>
</evidence>
<keyword evidence="9 11" id="KW-1133">Transmembrane helix</keyword>
<evidence type="ECO:0000256" key="9">
    <source>
        <dbReference type="ARBA" id="ARBA00022989"/>
    </source>
</evidence>
<feature type="transmembrane region" description="Helical" evidence="11">
    <location>
        <begin position="63"/>
        <end position="82"/>
    </location>
</feature>
<comment type="pathway">
    <text evidence="2">Carbohydrate biosynthesis; gluconeogenesis.</text>
</comment>
<dbReference type="PANTHER" id="PTHR12591">
    <property type="entry name" value="GLUCOSE-6-PHOSPHATASE"/>
    <property type="match status" value="1"/>
</dbReference>
<dbReference type="RefSeq" id="XP_031416554.1">
    <property type="nucleotide sequence ID" value="XM_031560694.1"/>
</dbReference>
<keyword evidence="8" id="KW-0256">Endoplasmic reticulum</keyword>
<dbReference type="PANTHER" id="PTHR12591:SF2">
    <property type="entry name" value="GLUCOSE-6-PHOSPHATASE 3"/>
    <property type="match status" value="1"/>
</dbReference>
<dbReference type="GO" id="GO:0051156">
    <property type="term" value="P:glucose 6-phosphate metabolic process"/>
    <property type="evidence" value="ECO:0007669"/>
    <property type="project" value="TreeGrafter"/>
</dbReference>
<feature type="non-terminal residue" evidence="14">
    <location>
        <position position="1"/>
    </location>
</feature>